<evidence type="ECO:0000256" key="5">
    <source>
        <dbReference type="ARBA" id="ARBA00023136"/>
    </source>
</evidence>
<feature type="transmembrane region" description="Helical" evidence="6">
    <location>
        <begin position="263"/>
        <end position="285"/>
    </location>
</feature>
<keyword evidence="3 6" id="KW-0812">Transmembrane</keyword>
<evidence type="ECO:0000256" key="1">
    <source>
        <dbReference type="ARBA" id="ARBA00004651"/>
    </source>
</evidence>
<dbReference type="EMBL" id="CP094669">
    <property type="protein sequence ID" value="UOG75797.1"/>
    <property type="molecule type" value="Genomic_DNA"/>
</dbReference>
<dbReference type="InterPro" id="IPR050833">
    <property type="entry name" value="Poly_Biosynth_Transport"/>
</dbReference>
<evidence type="ECO:0000313" key="8">
    <source>
        <dbReference type="Proteomes" id="UP000831113"/>
    </source>
</evidence>
<protein>
    <submittedName>
        <fullName evidence="7">Polysaccharide biosynthesis protein</fullName>
    </submittedName>
</protein>
<feature type="transmembrane region" description="Helical" evidence="6">
    <location>
        <begin position="12"/>
        <end position="32"/>
    </location>
</feature>
<comment type="subcellular location">
    <subcellularLocation>
        <location evidence="1">Cell membrane</location>
        <topology evidence="1">Multi-pass membrane protein</topology>
    </subcellularLocation>
</comment>
<evidence type="ECO:0000256" key="6">
    <source>
        <dbReference type="SAM" id="Phobius"/>
    </source>
</evidence>
<feature type="transmembrane region" description="Helical" evidence="6">
    <location>
        <begin position="199"/>
        <end position="219"/>
    </location>
</feature>
<name>A0ABY4D0K6_9BACT</name>
<sequence length="386" mass="41986">MVIRLLPTQEYALYTLANTMLGTMVLLADGGISTGVMSQGSKVWQDREKLGTVMATGLDLRNKFAIGSLIIAAPILIGLLRHHGASWLMATLLLLATIPAFYTGLSNTLLEIGPKLQQDITPLQKTQVGVNVGRLLLLVLTIFIFPWAFVAVLAAGLPQIWGNRRLHKISDGYVDLTQKPDPEIRAAIFKVIKRVLPGTIYYCASGQITVWLISIFGSTSSIAQVGALSRLGMVLNLFTALLTTLVIPRFARLDGGRKMIMARYLQIEGGLFVLCLCIVGTVWLFPNQVLWILGKNYTGLNTELVLSITGSCFNLMAGISFSLVLSRGWATNPAITIAVEVLAVIVGVLTIDVSTLQGIFKFNIFLAFVQAVLFISYGSLKILKSE</sequence>
<feature type="transmembrane region" description="Helical" evidence="6">
    <location>
        <begin position="135"/>
        <end position="157"/>
    </location>
</feature>
<evidence type="ECO:0000313" key="7">
    <source>
        <dbReference type="EMBL" id="UOG75797.1"/>
    </source>
</evidence>
<evidence type="ECO:0000256" key="2">
    <source>
        <dbReference type="ARBA" id="ARBA00022475"/>
    </source>
</evidence>
<feature type="transmembrane region" description="Helical" evidence="6">
    <location>
        <begin position="337"/>
        <end position="356"/>
    </location>
</feature>
<organism evidence="7 8">
    <name type="scientific">Hymenobacter tibetensis</name>
    <dbReference type="NCBI Taxonomy" id="497967"/>
    <lineage>
        <taxon>Bacteria</taxon>
        <taxon>Pseudomonadati</taxon>
        <taxon>Bacteroidota</taxon>
        <taxon>Cytophagia</taxon>
        <taxon>Cytophagales</taxon>
        <taxon>Hymenobacteraceae</taxon>
        <taxon>Hymenobacter</taxon>
    </lineage>
</organism>
<dbReference type="RefSeq" id="WP_243800180.1">
    <property type="nucleotide sequence ID" value="NZ_CP094669.1"/>
</dbReference>
<proteinExistence type="predicted"/>
<reference evidence="7 8" key="1">
    <citation type="submission" date="2022-03" db="EMBL/GenBank/DDBJ databases">
        <title>Hymenobactersp. isolated from the air.</title>
        <authorList>
            <person name="Won M."/>
            <person name="Kwon S.-W."/>
        </authorList>
    </citation>
    <scope>NUCLEOTIDE SEQUENCE [LARGE SCALE GENOMIC DNA]</scope>
    <source>
        <strain evidence="7 8">KACC 21982</strain>
    </source>
</reference>
<accession>A0ABY4D0K6</accession>
<dbReference type="PANTHER" id="PTHR30250">
    <property type="entry name" value="PST FAMILY PREDICTED COLANIC ACID TRANSPORTER"/>
    <property type="match status" value="1"/>
</dbReference>
<feature type="transmembrane region" description="Helical" evidence="6">
    <location>
        <begin position="87"/>
        <end position="105"/>
    </location>
</feature>
<evidence type="ECO:0000256" key="3">
    <source>
        <dbReference type="ARBA" id="ARBA00022692"/>
    </source>
</evidence>
<dbReference type="Proteomes" id="UP000831113">
    <property type="component" value="Chromosome"/>
</dbReference>
<feature type="transmembrane region" description="Helical" evidence="6">
    <location>
        <begin position="362"/>
        <end position="380"/>
    </location>
</feature>
<keyword evidence="8" id="KW-1185">Reference proteome</keyword>
<keyword evidence="2" id="KW-1003">Cell membrane</keyword>
<keyword evidence="4 6" id="KW-1133">Transmembrane helix</keyword>
<evidence type="ECO:0000256" key="4">
    <source>
        <dbReference type="ARBA" id="ARBA00022989"/>
    </source>
</evidence>
<feature type="transmembrane region" description="Helical" evidence="6">
    <location>
        <begin position="231"/>
        <end position="251"/>
    </location>
</feature>
<gene>
    <name evidence="7" type="ORF">MTX78_04175</name>
</gene>
<keyword evidence="5 6" id="KW-0472">Membrane</keyword>
<feature type="transmembrane region" description="Helical" evidence="6">
    <location>
        <begin position="64"/>
        <end position="80"/>
    </location>
</feature>
<dbReference type="PANTHER" id="PTHR30250:SF11">
    <property type="entry name" value="O-ANTIGEN TRANSPORTER-RELATED"/>
    <property type="match status" value="1"/>
</dbReference>
<feature type="transmembrane region" description="Helical" evidence="6">
    <location>
        <begin position="305"/>
        <end position="325"/>
    </location>
</feature>